<evidence type="ECO:0000313" key="1">
    <source>
        <dbReference type="EMBL" id="CAG8835036.1"/>
    </source>
</evidence>
<dbReference type="OrthoDB" id="10561663at2759"/>
<name>A0A9N9KIX4_9GLOM</name>
<feature type="non-terminal residue" evidence="1">
    <location>
        <position position="1"/>
    </location>
</feature>
<organism evidence="1 2">
    <name type="scientific">Cetraspora pellucida</name>
    <dbReference type="NCBI Taxonomy" id="1433469"/>
    <lineage>
        <taxon>Eukaryota</taxon>
        <taxon>Fungi</taxon>
        <taxon>Fungi incertae sedis</taxon>
        <taxon>Mucoromycota</taxon>
        <taxon>Glomeromycotina</taxon>
        <taxon>Glomeromycetes</taxon>
        <taxon>Diversisporales</taxon>
        <taxon>Gigasporaceae</taxon>
        <taxon>Cetraspora</taxon>
    </lineage>
</organism>
<evidence type="ECO:0000313" key="2">
    <source>
        <dbReference type="Proteomes" id="UP000789759"/>
    </source>
</evidence>
<dbReference type="AlphaFoldDB" id="A0A9N9KIX4"/>
<protein>
    <submittedName>
        <fullName evidence="1">2814_t:CDS:1</fullName>
    </submittedName>
</protein>
<dbReference type="Proteomes" id="UP000789759">
    <property type="component" value="Unassembled WGS sequence"/>
</dbReference>
<gene>
    <name evidence="1" type="ORF">CPELLU_LOCUS21189</name>
</gene>
<reference evidence="1" key="1">
    <citation type="submission" date="2021-06" db="EMBL/GenBank/DDBJ databases">
        <authorList>
            <person name="Kallberg Y."/>
            <person name="Tangrot J."/>
            <person name="Rosling A."/>
        </authorList>
    </citation>
    <scope>NUCLEOTIDE SEQUENCE</scope>
    <source>
        <strain evidence="1">FL966</strain>
    </source>
</reference>
<proteinExistence type="predicted"/>
<comment type="caution">
    <text evidence="1">The sequence shown here is derived from an EMBL/GenBank/DDBJ whole genome shotgun (WGS) entry which is preliminary data.</text>
</comment>
<sequence length="150" mass="17580">KKQITTKQRELTLKETNNTTYKDQSNEISQKNPQQQITTLSEYTTYNTIQHHGQKNNISKNMFWWDTRYTLNKNALMPLTFSWDQICLYCSTVLFTSELAEFCCNQGKHLILLLPHYSMNMNIILSDPKISSFLQKLNALFSFTAIEIQV</sequence>
<accession>A0A9N9KIX4</accession>
<keyword evidence="2" id="KW-1185">Reference proteome</keyword>
<dbReference type="EMBL" id="CAJVQA010075045">
    <property type="protein sequence ID" value="CAG8835036.1"/>
    <property type="molecule type" value="Genomic_DNA"/>
</dbReference>